<gene>
    <name evidence="4" type="ORF">CLUP02_15375</name>
</gene>
<dbReference type="GeneID" id="73349309"/>
<organism evidence="4 5">
    <name type="scientific">Colletotrichum lupini</name>
    <dbReference type="NCBI Taxonomy" id="145971"/>
    <lineage>
        <taxon>Eukaryota</taxon>
        <taxon>Fungi</taxon>
        <taxon>Dikarya</taxon>
        <taxon>Ascomycota</taxon>
        <taxon>Pezizomycotina</taxon>
        <taxon>Sordariomycetes</taxon>
        <taxon>Hypocreomycetidae</taxon>
        <taxon>Glomerellales</taxon>
        <taxon>Glomerellaceae</taxon>
        <taxon>Colletotrichum</taxon>
        <taxon>Colletotrichum acutatum species complex</taxon>
    </lineage>
</organism>
<dbReference type="Gene3D" id="1.25.40.20">
    <property type="entry name" value="Ankyrin repeat-containing domain"/>
    <property type="match status" value="2"/>
</dbReference>
<dbReference type="AlphaFoldDB" id="A0A9Q8WNH0"/>
<dbReference type="InterPro" id="IPR036770">
    <property type="entry name" value="Ankyrin_rpt-contain_sf"/>
</dbReference>
<dbReference type="PROSITE" id="PS50088">
    <property type="entry name" value="ANK_REPEAT"/>
    <property type="match status" value="5"/>
</dbReference>
<evidence type="ECO:0000256" key="3">
    <source>
        <dbReference type="PROSITE-ProRule" id="PRU00023"/>
    </source>
</evidence>
<keyword evidence="5" id="KW-1185">Reference proteome</keyword>
<feature type="repeat" description="ANK" evidence="3">
    <location>
        <begin position="184"/>
        <end position="216"/>
    </location>
</feature>
<dbReference type="SMART" id="SM00248">
    <property type="entry name" value="ANK"/>
    <property type="match status" value="9"/>
</dbReference>
<evidence type="ECO:0000313" key="4">
    <source>
        <dbReference type="EMBL" id="UQC89844.1"/>
    </source>
</evidence>
<feature type="repeat" description="ANK" evidence="3">
    <location>
        <begin position="149"/>
        <end position="181"/>
    </location>
</feature>
<dbReference type="PROSITE" id="PS50297">
    <property type="entry name" value="ANK_REP_REGION"/>
    <property type="match status" value="4"/>
</dbReference>
<dbReference type="InterPro" id="IPR050889">
    <property type="entry name" value="Dendritic_Spine_Reg/Scaffold"/>
</dbReference>
<dbReference type="Proteomes" id="UP000830671">
    <property type="component" value="Chromosome 8"/>
</dbReference>
<dbReference type="Pfam" id="PF12796">
    <property type="entry name" value="Ank_2"/>
    <property type="match status" value="3"/>
</dbReference>
<reference evidence="4" key="1">
    <citation type="journal article" date="2021" name="Mol. Plant Microbe Interact.">
        <title>Complete Genome Sequence of the Plant-Pathogenic Fungus Colletotrichum lupini.</title>
        <authorList>
            <person name="Baroncelli R."/>
            <person name="Pensec F."/>
            <person name="Da Lio D."/>
            <person name="Boufleur T."/>
            <person name="Vicente I."/>
            <person name="Sarrocco S."/>
            <person name="Picot A."/>
            <person name="Baraldi E."/>
            <person name="Sukno S."/>
            <person name="Thon M."/>
            <person name="Le Floch G."/>
        </authorList>
    </citation>
    <scope>NUCLEOTIDE SEQUENCE</scope>
    <source>
        <strain evidence="4">IMI 504893</strain>
    </source>
</reference>
<accession>A0A9Q8WNH0</accession>
<dbReference type="PRINTS" id="PR01415">
    <property type="entry name" value="ANKYRIN"/>
</dbReference>
<keyword evidence="1" id="KW-0677">Repeat</keyword>
<dbReference type="PANTHER" id="PTHR24166:SF48">
    <property type="entry name" value="PROTEIN VAPYRIN"/>
    <property type="match status" value="1"/>
</dbReference>
<evidence type="ECO:0008006" key="6">
    <source>
        <dbReference type="Google" id="ProtNLM"/>
    </source>
</evidence>
<proteinExistence type="predicted"/>
<keyword evidence="2 3" id="KW-0040">ANK repeat</keyword>
<dbReference type="EMBL" id="CP019480">
    <property type="protein sequence ID" value="UQC89844.1"/>
    <property type="molecule type" value="Genomic_DNA"/>
</dbReference>
<dbReference type="PANTHER" id="PTHR24166">
    <property type="entry name" value="ROLLING PEBBLES, ISOFORM B"/>
    <property type="match status" value="1"/>
</dbReference>
<dbReference type="KEGG" id="clup:CLUP02_15375"/>
<dbReference type="RefSeq" id="XP_049151445.1">
    <property type="nucleotide sequence ID" value="XM_049294299.1"/>
</dbReference>
<feature type="repeat" description="ANK" evidence="3">
    <location>
        <begin position="58"/>
        <end position="90"/>
    </location>
</feature>
<name>A0A9Q8WNH0_9PEZI</name>
<evidence type="ECO:0000256" key="2">
    <source>
        <dbReference type="ARBA" id="ARBA00023043"/>
    </source>
</evidence>
<feature type="repeat" description="ANK" evidence="3">
    <location>
        <begin position="217"/>
        <end position="249"/>
    </location>
</feature>
<evidence type="ECO:0000313" key="5">
    <source>
        <dbReference type="Proteomes" id="UP000830671"/>
    </source>
</evidence>
<dbReference type="Pfam" id="PF00023">
    <property type="entry name" value="Ank"/>
    <property type="match status" value="1"/>
</dbReference>
<evidence type="ECO:0000256" key="1">
    <source>
        <dbReference type="ARBA" id="ARBA00022737"/>
    </source>
</evidence>
<dbReference type="InterPro" id="IPR002110">
    <property type="entry name" value="Ankyrin_rpt"/>
</dbReference>
<feature type="repeat" description="ANK" evidence="3">
    <location>
        <begin position="283"/>
        <end position="315"/>
    </location>
</feature>
<dbReference type="SUPFAM" id="SSF48403">
    <property type="entry name" value="Ankyrin repeat"/>
    <property type="match status" value="1"/>
</dbReference>
<sequence>MCIWILDTIQERQDKQALIDELVGDRYCLLHYVVDRDWDDALRQLLSFNCDPDVRDSFGETPLHWAIQSGCHRSFEMLLAAGADVTIESNDGTTPLIEAVDCGELKFVKEILAKITDVPRDPWRAPPLNWKTPSKNVHRLELIDHSRHNGENAFLLSCILGPGSIVELLLQHGANIKALNADREGKTGLHVACIQGHCDVVDVLLSRHEAPELRDRFGCTPLWHACRGGHEEIVEYLADQNADIDLCDFEGDSPVAIATINGQERIATALLALSAKCQTTGFQGDTLLHCAAAMGSQGIIKHLLKAGCNPLIQNDDRATPLMSAILSGWREAVALLLLVAIRLEV</sequence>
<protein>
    <recommendedName>
        <fullName evidence="6">Ankyrin repeat protein</fullName>
    </recommendedName>
</protein>